<protein>
    <submittedName>
        <fullName evidence="1">Uncharacterized protein</fullName>
    </submittedName>
</protein>
<sequence>MLVSVSERRKRALSQEGTVLKGEEQFVLFEVKIIERGSNGMGTRVWRDGGLPGGAGQAQKEGDPLPLVPGTIQTASDLGGGGAVLRPCHNLLAFLLSHQTQDLLTHSECSGKPWWTRDGKKHFRGTPRVSKATCKTLLPDGEPGRMSLLLYNRTLYVKEGGSDGEAGLFST</sequence>
<comment type="caution">
    <text evidence="1">The sequence shown here is derived from an EMBL/GenBank/DDBJ whole genome shotgun (WGS) entry which is preliminary data.</text>
</comment>
<name>A0AAD4UIL3_OVIAM</name>
<accession>A0AAD4UIL3</accession>
<evidence type="ECO:0000313" key="2">
    <source>
        <dbReference type="Proteomes" id="UP001214576"/>
    </source>
</evidence>
<organism evidence="1 2">
    <name type="scientific">Ovis ammon polii</name>
    <dbReference type="NCBI Taxonomy" id="230172"/>
    <lineage>
        <taxon>Eukaryota</taxon>
        <taxon>Metazoa</taxon>
        <taxon>Chordata</taxon>
        <taxon>Craniata</taxon>
        <taxon>Vertebrata</taxon>
        <taxon>Euteleostomi</taxon>
        <taxon>Mammalia</taxon>
        <taxon>Eutheria</taxon>
        <taxon>Laurasiatheria</taxon>
        <taxon>Artiodactyla</taxon>
        <taxon>Ruminantia</taxon>
        <taxon>Pecora</taxon>
        <taxon>Bovidae</taxon>
        <taxon>Caprinae</taxon>
        <taxon>Ovis</taxon>
    </lineage>
</organism>
<dbReference type="EMBL" id="JAKZEL010000002">
    <property type="protein sequence ID" value="KAI4545956.1"/>
    <property type="molecule type" value="Genomic_DNA"/>
</dbReference>
<proteinExistence type="predicted"/>
<evidence type="ECO:0000313" key="1">
    <source>
        <dbReference type="EMBL" id="KAI4545956.1"/>
    </source>
</evidence>
<dbReference type="Proteomes" id="UP001214576">
    <property type="component" value="Unassembled WGS sequence"/>
</dbReference>
<gene>
    <name evidence="1" type="ORF">MG293_002511</name>
</gene>
<reference evidence="1" key="1">
    <citation type="submission" date="2022-03" db="EMBL/GenBank/DDBJ databases">
        <title>Genomic analyses of argali, domestic sheep and their hybrids provide insights into chromosomal evolution, heterosis and genetic basis of agronomic traits.</title>
        <authorList>
            <person name="Li M."/>
        </authorList>
    </citation>
    <scope>NUCLEOTIDE SEQUENCE</scope>
    <source>
        <strain evidence="1">CAU-MHL-2022a</strain>
        <tissue evidence="1">Skin</tissue>
    </source>
</reference>
<keyword evidence="2" id="KW-1185">Reference proteome</keyword>
<dbReference type="AlphaFoldDB" id="A0AAD4UIL3"/>